<reference evidence="2 3" key="1">
    <citation type="submission" date="2020-07" db="EMBL/GenBank/DDBJ databases">
        <title>Comparative genomics of pyrophilous fungi reveals a link between fire events and developmental genes.</title>
        <authorList>
            <consortium name="DOE Joint Genome Institute"/>
            <person name="Steindorff A.S."/>
            <person name="Carver A."/>
            <person name="Calhoun S."/>
            <person name="Stillman K."/>
            <person name="Liu H."/>
            <person name="Lipzen A."/>
            <person name="Pangilinan J."/>
            <person name="Labutti K."/>
            <person name="Bruns T.D."/>
            <person name="Grigoriev I.V."/>
        </authorList>
    </citation>
    <scope>NUCLEOTIDE SEQUENCE [LARGE SCALE GENOMIC DNA]</scope>
    <source>
        <strain evidence="2 3">CBS 144469</strain>
    </source>
</reference>
<name>A0A8H6H7J6_9AGAR</name>
<comment type="caution">
    <text evidence="2">The sequence shown here is derived from an EMBL/GenBank/DDBJ whole genome shotgun (WGS) entry which is preliminary data.</text>
</comment>
<protein>
    <submittedName>
        <fullName evidence="2">Uncharacterized protein</fullName>
    </submittedName>
</protein>
<accession>A0A8H6H7J6</accession>
<evidence type="ECO:0000256" key="1">
    <source>
        <dbReference type="SAM" id="MobiDB-lite"/>
    </source>
</evidence>
<proteinExistence type="predicted"/>
<evidence type="ECO:0000313" key="3">
    <source>
        <dbReference type="Proteomes" id="UP000521943"/>
    </source>
</evidence>
<feature type="compositionally biased region" description="Acidic residues" evidence="1">
    <location>
        <begin position="579"/>
        <end position="594"/>
    </location>
</feature>
<gene>
    <name evidence="2" type="ORF">DFP72DRAFT_1082869</name>
</gene>
<keyword evidence="3" id="KW-1185">Reference proteome</keyword>
<evidence type="ECO:0000313" key="2">
    <source>
        <dbReference type="EMBL" id="KAF6741945.1"/>
    </source>
</evidence>
<feature type="compositionally biased region" description="Basic and acidic residues" evidence="1">
    <location>
        <begin position="56"/>
        <end position="71"/>
    </location>
</feature>
<sequence length="623" mass="71105">MRLLYVCARWHALAKLRMQTEATIVLLEITTAHLGDQLRHFRDVTAPIKTVELAQEAKQREKKEAKKKDSDTSLEDPSLAPPPETLHVATEEAQQQPGSQAPLAETLVPLNGPQPDSQPTSEVLPEKKKRSKRQAKQYGLGTIKFHALGHYPQDIRRFGPTDLYSTEWGEFFHKTPKMWAKRTSRRYLRKELSQHECRRMRLHKAKHRILSGQKSSAKAEEILEQRRASRNPEIHHYISSGSRLANSIWMRDFSQVGVHAQDPVCKTFIRDLKEHLLPRFVTAELPGIEPGDLAEIIQNQELDWSNVTLKGERFHSHKIMRIKYTTYEARRNEDIIHLDTDQCNIMLLDPEYSYGPISSSNHPFRYGKVIGIYHANVGYIGPIGRDGIDFKYHSLEFLWVRWYKPIPASNDSELDRAELLPIEETGSHSFVNPGDVLRACHIVPHFAQGLKHPGQPDKSALARDGLDWKKYFINRFVDRDMFMRYEWGLAVGHTYTHQDATARNLQIIALSTSHWGKLEVWGPDDDTLGGSRTIPNNLNNDVEGEEDAEGDVEDEGGFEYEYAIKDNEGGYSYLLGESEWGDEDAEGEDDDGDGESSYHSETDVSTSQCDSDEDEREAAMFGD</sequence>
<dbReference type="OrthoDB" id="3183767at2759"/>
<dbReference type="AlphaFoldDB" id="A0A8H6H7J6"/>
<feature type="region of interest" description="Disordered" evidence="1">
    <location>
        <begin position="56"/>
        <end position="84"/>
    </location>
</feature>
<feature type="region of interest" description="Disordered" evidence="1">
    <location>
        <begin position="105"/>
        <end position="135"/>
    </location>
</feature>
<feature type="region of interest" description="Disordered" evidence="1">
    <location>
        <begin position="573"/>
        <end position="623"/>
    </location>
</feature>
<dbReference type="Proteomes" id="UP000521943">
    <property type="component" value="Unassembled WGS sequence"/>
</dbReference>
<dbReference type="EMBL" id="JACGCI010000210">
    <property type="protein sequence ID" value="KAF6741945.1"/>
    <property type="molecule type" value="Genomic_DNA"/>
</dbReference>
<feature type="region of interest" description="Disordered" evidence="1">
    <location>
        <begin position="525"/>
        <end position="554"/>
    </location>
</feature>
<feature type="compositionally biased region" description="Acidic residues" evidence="1">
    <location>
        <begin position="542"/>
        <end position="554"/>
    </location>
</feature>
<organism evidence="2 3">
    <name type="scientific">Ephemerocybe angulata</name>
    <dbReference type="NCBI Taxonomy" id="980116"/>
    <lineage>
        <taxon>Eukaryota</taxon>
        <taxon>Fungi</taxon>
        <taxon>Dikarya</taxon>
        <taxon>Basidiomycota</taxon>
        <taxon>Agaricomycotina</taxon>
        <taxon>Agaricomycetes</taxon>
        <taxon>Agaricomycetidae</taxon>
        <taxon>Agaricales</taxon>
        <taxon>Agaricineae</taxon>
        <taxon>Psathyrellaceae</taxon>
        <taxon>Ephemerocybe</taxon>
    </lineage>
</organism>